<comment type="caution">
    <text evidence="12">The sequence shown here is derived from an EMBL/GenBank/DDBJ whole genome shotgun (WGS) entry which is preliminary data.</text>
</comment>
<dbReference type="InterPro" id="IPR050482">
    <property type="entry name" value="Sensor_HK_TwoCompSys"/>
</dbReference>
<evidence type="ECO:0000259" key="10">
    <source>
        <dbReference type="Pfam" id="PF02518"/>
    </source>
</evidence>
<dbReference type="GO" id="GO:0000155">
    <property type="term" value="F:phosphorelay sensor kinase activity"/>
    <property type="evidence" value="ECO:0007669"/>
    <property type="project" value="InterPro"/>
</dbReference>
<feature type="transmembrane region" description="Helical" evidence="9">
    <location>
        <begin position="202"/>
        <end position="224"/>
    </location>
</feature>
<evidence type="ECO:0000256" key="3">
    <source>
        <dbReference type="ARBA" id="ARBA00022553"/>
    </source>
</evidence>
<protein>
    <recommendedName>
        <fullName evidence="2">histidine kinase</fullName>
        <ecNumber evidence="2">2.7.13.3</ecNumber>
    </recommendedName>
</protein>
<evidence type="ECO:0000256" key="2">
    <source>
        <dbReference type="ARBA" id="ARBA00012438"/>
    </source>
</evidence>
<dbReference type="Proteomes" id="UP001165041">
    <property type="component" value="Unassembled WGS sequence"/>
</dbReference>
<keyword evidence="9" id="KW-0812">Transmembrane</keyword>
<evidence type="ECO:0000256" key="1">
    <source>
        <dbReference type="ARBA" id="ARBA00000085"/>
    </source>
</evidence>
<dbReference type="GO" id="GO:0046983">
    <property type="term" value="F:protein dimerization activity"/>
    <property type="evidence" value="ECO:0007669"/>
    <property type="project" value="InterPro"/>
</dbReference>
<dbReference type="EC" id="2.7.13.3" evidence="2"/>
<keyword evidence="7" id="KW-0067">ATP-binding</keyword>
<keyword evidence="4" id="KW-0808">Transferase</keyword>
<dbReference type="GO" id="GO:0005524">
    <property type="term" value="F:ATP binding"/>
    <property type="evidence" value="ECO:0007669"/>
    <property type="project" value="UniProtKB-KW"/>
</dbReference>
<dbReference type="InterPro" id="IPR036890">
    <property type="entry name" value="HATPase_C_sf"/>
</dbReference>
<dbReference type="InterPro" id="IPR003594">
    <property type="entry name" value="HATPase_dom"/>
</dbReference>
<feature type="domain" description="Histidine kinase/HSP90-like ATPase" evidence="10">
    <location>
        <begin position="372"/>
        <end position="455"/>
    </location>
</feature>
<keyword evidence="8" id="KW-0902">Two-component regulatory system</keyword>
<proteinExistence type="predicted"/>
<keyword evidence="5" id="KW-0547">Nucleotide-binding</keyword>
<organism evidence="12 13">
    <name type="scientific">Kitasatospora phosalacinea</name>
    <dbReference type="NCBI Taxonomy" id="2065"/>
    <lineage>
        <taxon>Bacteria</taxon>
        <taxon>Bacillati</taxon>
        <taxon>Actinomycetota</taxon>
        <taxon>Actinomycetes</taxon>
        <taxon>Kitasatosporales</taxon>
        <taxon>Streptomycetaceae</taxon>
        <taxon>Kitasatospora</taxon>
    </lineage>
</organism>
<dbReference type="Pfam" id="PF07730">
    <property type="entry name" value="HisKA_3"/>
    <property type="match status" value="1"/>
</dbReference>
<reference evidence="12" key="1">
    <citation type="submission" date="2023-02" db="EMBL/GenBank/DDBJ databases">
        <title>Kitasatospora phosalacinea NBRC 14627.</title>
        <authorList>
            <person name="Ichikawa N."/>
            <person name="Sato H."/>
            <person name="Tonouchi N."/>
        </authorList>
    </citation>
    <scope>NUCLEOTIDE SEQUENCE</scope>
    <source>
        <strain evidence="12">NBRC 14627</strain>
    </source>
</reference>
<feature type="transmembrane region" description="Helical" evidence="9">
    <location>
        <begin position="155"/>
        <end position="182"/>
    </location>
</feature>
<evidence type="ECO:0000313" key="13">
    <source>
        <dbReference type="Proteomes" id="UP001165041"/>
    </source>
</evidence>
<name>A0A9W6QGE2_9ACTN</name>
<dbReference type="PANTHER" id="PTHR24421:SF10">
    <property type="entry name" value="NITRATE_NITRITE SENSOR PROTEIN NARQ"/>
    <property type="match status" value="1"/>
</dbReference>
<keyword evidence="6 12" id="KW-0418">Kinase</keyword>
<evidence type="ECO:0000256" key="7">
    <source>
        <dbReference type="ARBA" id="ARBA00022840"/>
    </source>
</evidence>
<evidence type="ECO:0000256" key="6">
    <source>
        <dbReference type="ARBA" id="ARBA00022777"/>
    </source>
</evidence>
<dbReference type="EMBL" id="BSSA01000047">
    <property type="protein sequence ID" value="GLW75146.1"/>
    <property type="molecule type" value="Genomic_DNA"/>
</dbReference>
<comment type="catalytic activity">
    <reaction evidence="1">
        <text>ATP + protein L-histidine = ADP + protein N-phospho-L-histidine.</text>
        <dbReference type="EC" id="2.7.13.3"/>
    </reaction>
</comment>
<sequence length="469" mass="49563">MTTTVWFGGGVGGSAWGERARAAVRAGGQAAVMTLAAAAGVVVPAAVAVCAALLTVALFDHGPLAPYAAAPSAVVAGVSALYWFVRRGAVWTRQRVEREAGERWGVVYSAREPLEQDGRGFWWTGVSYHRRREVAWLVQSVRWAVRDHQVQREGVWLLANPVAVVLLLGVPMAMVWGGLVFALTATVDSRIFFGLYSEPVSLLFSGLIGGVLVVAGLAAMPWAVRAHGAFACRVLGGGPQQSRAQLTERVAQLTETRADAADAQAAELRRIERDLHDGAQARLVSIGLTLGTIEHLMATDQAAARELLAEARAASAKALQELRDLVRGIHPPVLAERGLPDAVRELALTAVVPTEVAVALPGRPEAALETAVYFSVSELLANVAKHARARQTWVDVLYRAGRLRVVVTDDGSGGARMEAGGGLRGIEKRLSTFDGTISLDSPVGGPTTITMELPCALSSPRTSSSSAKG</sequence>
<feature type="transmembrane region" description="Helical" evidence="9">
    <location>
        <begin position="30"/>
        <end position="58"/>
    </location>
</feature>
<evidence type="ECO:0000256" key="5">
    <source>
        <dbReference type="ARBA" id="ARBA00022741"/>
    </source>
</evidence>
<dbReference type="RefSeq" id="WP_285740695.1">
    <property type="nucleotide sequence ID" value="NZ_BSSA01000047.1"/>
</dbReference>
<accession>A0A9W6QGE2</accession>
<dbReference type="Gene3D" id="3.30.565.10">
    <property type="entry name" value="Histidine kinase-like ATPase, C-terminal domain"/>
    <property type="match status" value="1"/>
</dbReference>
<dbReference type="Gene3D" id="1.20.5.1930">
    <property type="match status" value="1"/>
</dbReference>
<dbReference type="InterPro" id="IPR011712">
    <property type="entry name" value="Sig_transdc_His_kin_sub3_dim/P"/>
</dbReference>
<dbReference type="CDD" id="cd16917">
    <property type="entry name" value="HATPase_UhpB-NarQ-NarX-like"/>
    <property type="match status" value="1"/>
</dbReference>
<dbReference type="GO" id="GO:0016020">
    <property type="term" value="C:membrane"/>
    <property type="evidence" value="ECO:0007669"/>
    <property type="project" value="InterPro"/>
</dbReference>
<dbReference type="SUPFAM" id="SSF55874">
    <property type="entry name" value="ATPase domain of HSP90 chaperone/DNA topoisomerase II/histidine kinase"/>
    <property type="match status" value="1"/>
</dbReference>
<keyword evidence="3" id="KW-0597">Phosphoprotein</keyword>
<evidence type="ECO:0000256" key="9">
    <source>
        <dbReference type="SAM" id="Phobius"/>
    </source>
</evidence>
<keyword evidence="9" id="KW-1133">Transmembrane helix</keyword>
<feature type="domain" description="Signal transduction histidine kinase subgroup 3 dimerisation and phosphoacceptor" evidence="11">
    <location>
        <begin position="267"/>
        <end position="334"/>
    </location>
</feature>
<feature type="transmembrane region" description="Helical" evidence="9">
    <location>
        <begin position="64"/>
        <end position="85"/>
    </location>
</feature>
<evidence type="ECO:0000259" key="11">
    <source>
        <dbReference type="Pfam" id="PF07730"/>
    </source>
</evidence>
<evidence type="ECO:0000256" key="4">
    <source>
        <dbReference type="ARBA" id="ARBA00022679"/>
    </source>
</evidence>
<dbReference type="PANTHER" id="PTHR24421">
    <property type="entry name" value="NITRATE/NITRITE SENSOR PROTEIN NARX-RELATED"/>
    <property type="match status" value="1"/>
</dbReference>
<keyword evidence="9" id="KW-0472">Membrane</keyword>
<dbReference type="AlphaFoldDB" id="A0A9W6QGE2"/>
<evidence type="ECO:0000313" key="12">
    <source>
        <dbReference type="EMBL" id="GLW75146.1"/>
    </source>
</evidence>
<evidence type="ECO:0000256" key="8">
    <source>
        <dbReference type="ARBA" id="ARBA00023012"/>
    </source>
</evidence>
<dbReference type="Pfam" id="PF02518">
    <property type="entry name" value="HATPase_c"/>
    <property type="match status" value="1"/>
</dbReference>
<gene>
    <name evidence="12" type="ORF">Kpho02_74430</name>
</gene>